<reference evidence="2" key="1">
    <citation type="submission" date="2013-12" db="EMBL/GenBank/DDBJ databases">
        <title>The Genome Sequence of Aphanomyces invadans NJM9701.</title>
        <authorList>
            <consortium name="The Broad Institute Genomics Platform"/>
            <person name="Russ C."/>
            <person name="Tyler B."/>
            <person name="van West P."/>
            <person name="Dieguez-Uribeondo J."/>
            <person name="Young S.K."/>
            <person name="Zeng Q."/>
            <person name="Gargeya S."/>
            <person name="Fitzgerald M."/>
            <person name="Abouelleil A."/>
            <person name="Alvarado L."/>
            <person name="Chapman S.B."/>
            <person name="Gainer-Dewar J."/>
            <person name="Goldberg J."/>
            <person name="Griggs A."/>
            <person name="Gujja S."/>
            <person name="Hansen M."/>
            <person name="Howarth C."/>
            <person name="Imamovic A."/>
            <person name="Ireland A."/>
            <person name="Larimer J."/>
            <person name="McCowan C."/>
            <person name="Murphy C."/>
            <person name="Pearson M."/>
            <person name="Poon T.W."/>
            <person name="Priest M."/>
            <person name="Roberts A."/>
            <person name="Saif S."/>
            <person name="Shea T."/>
            <person name="Sykes S."/>
            <person name="Wortman J."/>
            <person name="Nusbaum C."/>
            <person name="Birren B."/>
        </authorList>
    </citation>
    <scope>NUCLEOTIDE SEQUENCE [LARGE SCALE GENOMIC DNA]</scope>
    <source>
        <strain evidence="2">NJM9701</strain>
    </source>
</reference>
<feature type="region of interest" description="Disordered" evidence="1">
    <location>
        <begin position="213"/>
        <end position="257"/>
    </location>
</feature>
<accession>A0A024TRN0</accession>
<dbReference type="VEuPathDB" id="FungiDB:H310_10454"/>
<evidence type="ECO:0000256" key="1">
    <source>
        <dbReference type="SAM" id="MobiDB-lite"/>
    </source>
</evidence>
<dbReference type="STRING" id="157072.A0A024TRN0"/>
<gene>
    <name evidence="2" type="ORF">H310_10454</name>
</gene>
<feature type="compositionally biased region" description="Polar residues" evidence="1">
    <location>
        <begin position="245"/>
        <end position="255"/>
    </location>
</feature>
<dbReference type="RefSeq" id="XP_008875073.1">
    <property type="nucleotide sequence ID" value="XM_008876851.1"/>
</dbReference>
<feature type="region of interest" description="Disordered" evidence="1">
    <location>
        <begin position="93"/>
        <end position="112"/>
    </location>
</feature>
<feature type="compositionally biased region" description="Polar residues" evidence="1">
    <location>
        <begin position="213"/>
        <end position="225"/>
    </location>
</feature>
<dbReference type="GeneID" id="20087504"/>
<organism evidence="2">
    <name type="scientific">Aphanomyces invadans</name>
    <dbReference type="NCBI Taxonomy" id="157072"/>
    <lineage>
        <taxon>Eukaryota</taxon>
        <taxon>Sar</taxon>
        <taxon>Stramenopiles</taxon>
        <taxon>Oomycota</taxon>
        <taxon>Saprolegniomycetes</taxon>
        <taxon>Saprolegniales</taxon>
        <taxon>Verrucalvaceae</taxon>
        <taxon>Aphanomyces</taxon>
    </lineage>
</organism>
<name>A0A024TRN0_9STRA</name>
<proteinExistence type="predicted"/>
<sequence>MPLVKCRFCHKERRVSLGAHLLSSEANELHVLCQPSCFKMLHSRGTFTDLNQKDVLVPSSDIFRDMDLQLQVAANPGLGVKHREENAAMRRDVGQTPPVPMTIHKPSVPTISGCNDGEPHPTSMNGRAAPSTIVSPGANLRAHHHDVSNPVPSDSAAPRHAASDMNVHAYPTPSLLIPPPRHSSHTNTSLPSTPPTMDMSALYMPPLRYTSSLRSQPRAENTAKSTHPGPTASSQSSYDPACGQPPSTEPSTSHPRWTRRDLLGALHRFHDGRRDDLDARNNVIRLDVTAAMKDRSLMSESEVATVMGCLERVELLVVLQGLASTLTTSYWTLSFLFAAYTGSWPPIQLTSTHPRLPPHLLVHCDHYRADRNGNMTYVSSVMVPLSTVRPFFLHGSPVQLPHPDGAVVVGSLDDGLTLQGIELAFHAPRVHANLTTAFGWNLFAGGPHCWMQYMPSQYRDPRRFEPKIHFGRPTGQRSELLYSGNGSTDTAYQVVLGEMELVVFDPMSSELCNSVVDILKRMGYHPNTRADLSDKFLHNLNKFGFNASVVRLVAGELVHVHKGRLHMWRSVGSADVYSMLVFISWEWVFQGVTPEGLQASAKSAVNTAVAHYARQPPPSLSPMPFQFVFNPRNCILEAARQWLALSTLETTSFGPIVSKIRAILPVVELFVDEEQAIHRQGDDSWFLGAHRRIPNAVDRVLPPHMAVCRMCSNELSNTYKQCLGCTVFEISPPFVICIDCFRMESQFEPKTGIRSSAGHTGSLPQSQAFKERSGGDFPSCTCSDRVQCGLCDGCDQCSCLCHTMFATRHRLHRPDDLMDLHHLLVARTTKDSRRL</sequence>
<evidence type="ECO:0000313" key="2">
    <source>
        <dbReference type="EMBL" id="ETV96281.1"/>
    </source>
</evidence>
<dbReference type="EMBL" id="KI913977">
    <property type="protein sequence ID" value="ETV96281.1"/>
    <property type="molecule type" value="Genomic_DNA"/>
</dbReference>
<protein>
    <submittedName>
        <fullName evidence="2">Uncharacterized protein</fullName>
    </submittedName>
</protein>
<feature type="region of interest" description="Disordered" evidence="1">
    <location>
        <begin position="169"/>
        <end position="201"/>
    </location>
</feature>
<dbReference type="eggNOG" id="ENOG502R934">
    <property type="taxonomic scope" value="Eukaryota"/>
</dbReference>
<dbReference type="AlphaFoldDB" id="A0A024TRN0"/>
<dbReference type="OrthoDB" id="99157at2759"/>